<keyword evidence="3 5" id="KW-1133">Transmembrane helix</keyword>
<dbReference type="CDD" id="cd03682">
    <property type="entry name" value="ClC_sycA_like"/>
    <property type="match status" value="1"/>
</dbReference>
<dbReference type="SUPFAM" id="SSF81340">
    <property type="entry name" value="Clc chloride channel"/>
    <property type="match status" value="1"/>
</dbReference>
<gene>
    <name evidence="6" type="ORF">ACFQ2O_21485</name>
</gene>
<evidence type="ECO:0000313" key="6">
    <source>
        <dbReference type="EMBL" id="MFD1188796.1"/>
    </source>
</evidence>
<evidence type="ECO:0000256" key="4">
    <source>
        <dbReference type="ARBA" id="ARBA00023136"/>
    </source>
</evidence>
<evidence type="ECO:0000256" key="3">
    <source>
        <dbReference type="ARBA" id="ARBA00022989"/>
    </source>
</evidence>
<evidence type="ECO:0000256" key="2">
    <source>
        <dbReference type="ARBA" id="ARBA00022692"/>
    </source>
</evidence>
<comment type="caution">
    <text evidence="6">The sequence shown here is derived from an EMBL/GenBank/DDBJ whole genome shotgun (WGS) entry which is preliminary data.</text>
</comment>
<dbReference type="InterPro" id="IPR014743">
    <property type="entry name" value="Cl-channel_core"/>
</dbReference>
<dbReference type="InterPro" id="IPR001807">
    <property type="entry name" value="ClC"/>
</dbReference>
<comment type="subcellular location">
    <subcellularLocation>
        <location evidence="1">Membrane</location>
        <topology evidence="1">Multi-pass membrane protein</topology>
    </subcellularLocation>
</comment>
<proteinExistence type="predicted"/>
<feature type="transmembrane region" description="Helical" evidence="5">
    <location>
        <begin position="274"/>
        <end position="296"/>
    </location>
</feature>
<feature type="transmembrane region" description="Helical" evidence="5">
    <location>
        <begin position="35"/>
        <end position="57"/>
    </location>
</feature>
<feature type="transmembrane region" description="Helical" evidence="5">
    <location>
        <begin position="239"/>
        <end position="262"/>
    </location>
</feature>
<keyword evidence="2 5" id="KW-0812">Transmembrane</keyword>
<dbReference type="EMBL" id="JBHTLD010000392">
    <property type="protein sequence ID" value="MFD1188796.1"/>
    <property type="molecule type" value="Genomic_DNA"/>
</dbReference>
<dbReference type="PRINTS" id="PR00762">
    <property type="entry name" value="CLCHANNEL"/>
</dbReference>
<dbReference type="Gene3D" id="1.10.3080.10">
    <property type="entry name" value="Clc chloride channel"/>
    <property type="match status" value="1"/>
</dbReference>
<feature type="transmembrane region" description="Helical" evidence="5">
    <location>
        <begin position="354"/>
        <end position="373"/>
    </location>
</feature>
<dbReference type="PANTHER" id="PTHR43427:SF12">
    <property type="entry name" value="CHLORIDE TRANSPORTER"/>
    <property type="match status" value="1"/>
</dbReference>
<feature type="transmembrane region" description="Helical" evidence="5">
    <location>
        <begin position="316"/>
        <end position="342"/>
    </location>
</feature>
<keyword evidence="4 5" id="KW-0472">Membrane</keyword>
<dbReference type="Pfam" id="PF00654">
    <property type="entry name" value="Voltage_CLC"/>
    <property type="match status" value="1"/>
</dbReference>
<dbReference type="RefSeq" id="WP_377532917.1">
    <property type="nucleotide sequence ID" value="NZ_JBHTLD010000392.1"/>
</dbReference>
<dbReference type="Proteomes" id="UP001597094">
    <property type="component" value="Unassembled WGS sequence"/>
</dbReference>
<organism evidence="6 7">
    <name type="scientific">Pontibacter rugosus</name>
    <dbReference type="NCBI Taxonomy" id="1745966"/>
    <lineage>
        <taxon>Bacteria</taxon>
        <taxon>Pseudomonadati</taxon>
        <taxon>Bacteroidota</taxon>
        <taxon>Cytophagia</taxon>
        <taxon>Cytophagales</taxon>
        <taxon>Hymenobacteraceae</taxon>
        <taxon>Pontibacter</taxon>
    </lineage>
</organism>
<evidence type="ECO:0000256" key="5">
    <source>
        <dbReference type="SAM" id="Phobius"/>
    </source>
</evidence>
<keyword evidence="7" id="KW-1185">Reference proteome</keyword>
<name>A0ABW3SW93_9BACT</name>
<feature type="transmembrane region" description="Helical" evidence="5">
    <location>
        <begin position="393"/>
        <end position="414"/>
    </location>
</feature>
<accession>A0ABW3SW93</accession>
<feature type="transmembrane region" description="Helical" evidence="5">
    <location>
        <begin position="162"/>
        <end position="187"/>
    </location>
</feature>
<dbReference type="InterPro" id="IPR050368">
    <property type="entry name" value="ClC-type_chloride_channel"/>
</dbReference>
<evidence type="ECO:0000256" key="1">
    <source>
        <dbReference type="ARBA" id="ARBA00004141"/>
    </source>
</evidence>
<feature type="transmembrane region" description="Helical" evidence="5">
    <location>
        <begin position="69"/>
        <end position="88"/>
    </location>
</feature>
<protein>
    <submittedName>
        <fullName evidence="6">Voltage-gated chloride channel family protein</fullName>
    </submittedName>
</protein>
<dbReference type="PANTHER" id="PTHR43427">
    <property type="entry name" value="CHLORIDE CHANNEL PROTEIN CLC-E"/>
    <property type="match status" value="1"/>
</dbReference>
<sequence>MKKHYTNPASSIKNALRYVLSAGEQAAALLYLTKWLLICTLVGVLAGSASAFFLVALDWVTTYREANTEIIWLLPVGGLLVGLLYHYYGGDANKGNNLLLEEIQKPKKVIPFLMAPLVLFGTLVTHLFGGSAGREGTAMQMGGAIADQFTYLFRLRPRDRKVIIIAGISAGFASLFGTPLAGALFGLEVFILGRIRYEALLPSLMAAIIANYTCHAWQVGHTQYDIPFVPEITLEALSLTLGAGIIFGLAGMLFSKSTYYFLSLFKKLISYPPLRPFIGGLVVATVVWLMGTTKYIGLGIPTILSAFEEPAQWYDFLVKTFLTAFTLGAGFKGGEVTPLFYVGATLGNALSQALPLPMALMAGMGFVAVFSGATNTPLSCTIMSIELFGSESAVFMALACFTAYLFSGHTGIYGSQVIGSPKHLFYGRYKGKTLSSLTSAPNFRSKIED</sequence>
<evidence type="ECO:0000313" key="7">
    <source>
        <dbReference type="Proteomes" id="UP001597094"/>
    </source>
</evidence>
<reference evidence="7" key="1">
    <citation type="journal article" date="2019" name="Int. J. Syst. Evol. Microbiol.">
        <title>The Global Catalogue of Microorganisms (GCM) 10K type strain sequencing project: providing services to taxonomists for standard genome sequencing and annotation.</title>
        <authorList>
            <consortium name="The Broad Institute Genomics Platform"/>
            <consortium name="The Broad Institute Genome Sequencing Center for Infectious Disease"/>
            <person name="Wu L."/>
            <person name="Ma J."/>
        </authorList>
    </citation>
    <scope>NUCLEOTIDE SEQUENCE [LARGE SCALE GENOMIC DNA]</scope>
    <source>
        <strain evidence="7">JCM 31319</strain>
    </source>
</reference>
<feature type="transmembrane region" description="Helical" evidence="5">
    <location>
        <begin position="109"/>
        <end position="129"/>
    </location>
</feature>